<protein>
    <recommendedName>
        <fullName evidence="3">Sel1 repeat family protein</fullName>
    </recommendedName>
</protein>
<dbReference type="PATRIC" id="fig|1365253.3.peg.3813"/>
<dbReference type="EMBL" id="AUXT01000185">
    <property type="protein sequence ID" value="KZN44831.1"/>
    <property type="molecule type" value="Genomic_DNA"/>
</dbReference>
<dbReference type="RefSeq" id="WP_063378237.1">
    <property type="nucleotide sequence ID" value="NZ_AUXT01000185.1"/>
</dbReference>
<dbReference type="InterPro" id="IPR011990">
    <property type="entry name" value="TPR-like_helical_dom_sf"/>
</dbReference>
<evidence type="ECO:0000313" key="2">
    <source>
        <dbReference type="Proteomes" id="UP000076587"/>
    </source>
</evidence>
<dbReference type="AlphaFoldDB" id="A0A166ZZG2"/>
<evidence type="ECO:0000313" key="1">
    <source>
        <dbReference type="EMBL" id="KZN44831.1"/>
    </source>
</evidence>
<dbReference type="Proteomes" id="UP000076587">
    <property type="component" value="Unassembled WGS sequence"/>
</dbReference>
<dbReference type="Gene3D" id="1.25.40.10">
    <property type="entry name" value="Tetratricopeptide repeat domain"/>
    <property type="match status" value="1"/>
</dbReference>
<name>A0A166ZZG2_9GAMM</name>
<evidence type="ECO:0008006" key="3">
    <source>
        <dbReference type="Google" id="ProtNLM"/>
    </source>
</evidence>
<proteinExistence type="predicted"/>
<dbReference type="SUPFAM" id="SSF81901">
    <property type="entry name" value="HCP-like"/>
    <property type="match status" value="1"/>
</dbReference>
<gene>
    <name evidence="1" type="ORF">N482_15430</name>
</gene>
<comment type="caution">
    <text evidence="1">The sequence shown here is derived from an EMBL/GenBank/DDBJ whole genome shotgun (WGS) entry which is preliminary data.</text>
</comment>
<dbReference type="OrthoDB" id="7056571at2"/>
<organism evidence="1 2">
    <name type="scientific">Pseudoalteromonas luteoviolacea NCIMB 1942</name>
    <dbReference type="NCBI Taxonomy" id="1365253"/>
    <lineage>
        <taxon>Bacteria</taxon>
        <taxon>Pseudomonadati</taxon>
        <taxon>Pseudomonadota</taxon>
        <taxon>Gammaproteobacteria</taxon>
        <taxon>Alteromonadales</taxon>
        <taxon>Pseudoalteromonadaceae</taxon>
        <taxon>Pseudoalteromonas</taxon>
    </lineage>
</organism>
<accession>A0A166ZZG2</accession>
<sequence>MKIIVSIIVTIFCINTFVYAEEVKQEQALLLSANAGDTEAMYSLFVLLYERNNGGCKPTHADCAEAIKWLLQAGELNNWRAAFVLELCYRTGCVGLTPNTQKALHFKRIYEEHRPPPEDFTEVISDGLFYMQVVNGVFYANDSTQSEWHARAIKLCRGSDYKSLMVGNIKPFLINKGAFVFGAPIIKEQSIQVSLSRGYVLCSSSKLSEEATIQLLKNNGHI</sequence>
<reference evidence="1 2" key="1">
    <citation type="submission" date="2013-07" db="EMBL/GenBank/DDBJ databases">
        <title>Comparative Genomic and Metabolomic Analysis of Twelve Strains of Pseudoalteromonas luteoviolacea.</title>
        <authorList>
            <person name="Vynne N.G."/>
            <person name="Mansson M."/>
            <person name="Gram L."/>
        </authorList>
    </citation>
    <scope>NUCLEOTIDE SEQUENCE [LARGE SCALE GENOMIC DNA]</scope>
    <source>
        <strain evidence="1 2">NCIMB 1942</strain>
    </source>
</reference>